<feature type="transmembrane region" description="Helical" evidence="3">
    <location>
        <begin position="152"/>
        <end position="172"/>
    </location>
</feature>
<feature type="transmembrane region" description="Helical" evidence="3">
    <location>
        <begin position="37"/>
        <end position="55"/>
    </location>
</feature>
<accession>A0A1U9K3L9</accession>
<evidence type="ECO:0000259" key="4">
    <source>
        <dbReference type="Pfam" id="PF00892"/>
    </source>
</evidence>
<feature type="domain" description="EamA" evidence="4">
    <location>
        <begin position="6"/>
        <end position="137"/>
    </location>
</feature>
<feature type="transmembrane region" description="Helical" evidence="3">
    <location>
        <begin position="184"/>
        <end position="204"/>
    </location>
</feature>
<dbReference type="Pfam" id="PF00892">
    <property type="entry name" value="EamA"/>
    <property type="match status" value="2"/>
</dbReference>
<organism evidence="5 6">
    <name type="scientific">Novibacillus thermophilus</name>
    <dbReference type="NCBI Taxonomy" id="1471761"/>
    <lineage>
        <taxon>Bacteria</taxon>
        <taxon>Bacillati</taxon>
        <taxon>Bacillota</taxon>
        <taxon>Bacilli</taxon>
        <taxon>Bacillales</taxon>
        <taxon>Thermoactinomycetaceae</taxon>
        <taxon>Novibacillus</taxon>
    </lineage>
</organism>
<dbReference type="PANTHER" id="PTHR22911:SF137">
    <property type="entry name" value="SOLUTE CARRIER FAMILY 35 MEMBER G2-RELATED"/>
    <property type="match status" value="1"/>
</dbReference>
<reference evidence="5 6" key="1">
    <citation type="journal article" date="2015" name="Int. J. Syst. Evol. Microbiol.">
        <title>Novibacillus thermophilus gen. nov., sp. nov., a Gram-staining-negative and moderately thermophilic member of the family Thermoactinomycetaceae.</title>
        <authorList>
            <person name="Yang G."/>
            <person name="Chen J."/>
            <person name="Zhou S."/>
        </authorList>
    </citation>
    <scope>NUCLEOTIDE SEQUENCE [LARGE SCALE GENOMIC DNA]</scope>
    <source>
        <strain evidence="5 6">SG-1</strain>
    </source>
</reference>
<dbReference type="GO" id="GO:0016020">
    <property type="term" value="C:membrane"/>
    <property type="evidence" value="ECO:0007669"/>
    <property type="project" value="InterPro"/>
</dbReference>
<proteinExistence type="inferred from homology"/>
<dbReference type="SUPFAM" id="SSF103481">
    <property type="entry name" value="Multidrug resistance efflux transporter EmrE"/>
    <property type="match status" value="2"/>
</dbReference>
<comment type="subcellular location">
    <subcellularLocation>
        <location evidence="1">Endomembrane system</location>
        <topology evidence="1">Multi-pass membrane protein</topology>
    </subcellularLocation>
</comment>
<sequence length="300" mass="32584">MKRSVAALLVLLGGASYGLLGTFVNFGYGEGYTVGEMTGSQMFFGALFLWVVALFNRRTWKKMRIKTVLLLVSAGSLNGLTGVLYYSSMQTVPASIAIVLLFQFAWVGMLYAWLFDGLKPTKPMLVSLVLILVGTFFAADVFTGGFEGLSPWGVLSGFLSAFTFAGFIYVSGRLATEVTPWLRSPLMVSGAALAIFVLFPPSFFTSGALVEGLWKYTFPLALFGAVVPTVCFTMGAPRLKSGVATILSSIELPVAVVMAYLVLKETVHFWRWFGVLLILFAIAYGELREKKAGSTEPQSK</sequence>
<feature type="transmembrane region" description="Helical" evidence="3">
    <location>
        <begin position="92"/>
        <end position="113"/>
    </location>
</feature>
<feature type="transmembrane region" description="Helical" evidence="3">
    <location>
        <begin position="125"/>
        <end position="146"/>
    </location>
</feature>
<dbReference type="Proteomes" id="UP000188603">
    <property type="component" value="Chromosome"/>
</dbReference>
<evidence type="ECO:0000313" key="5">
    <source>
        <dbReference type="EMBL" id="AQS54626.1"/>
    </source>
</evidence>
<evidence type="ECO:0000256" key="3">
    <source>
        <dbReference type="SAM" id="Phobius"/>
    </source>
</evidence>
<dbReference type="PANTHER" id="PTHR22911">
    <property type="entry name" value="ACYL-MALONYL CONDENSING ENZYME-RELATED"/>
    <property type="match status" value="1"/>
</dbReference>
<feature type="transmembrane region" description="Helical" evidence="3">
    <location>
        <begin position="269"/>
        <end position="287"/>
    </location>
</feature>
<dbReference type="AlphaFoldDB" id="A0A1U9K3L9"/>
<dbReference type="KEGG" id="ntr:B0W44_01335"/>
<evidence type="ECO:0000313" key="6">
    <source>
        <dbReference type="Proteomes" id="UP000188603"/>
    </source>
</evidence>
<dbReference type="InterPro" id="IPR000620">
    <property type="entry name" value="EamA_dom"/>
</dbReference>
<protein>
    <recommendedName>
        <fullName evidence="4">EamA domain-containing protein</fullName>
    </recommendedName>
</protein>
<keyword evidence="3" id="KW-0812">Transmembrane</keyword>
<dbReference type="OrthoDB" id="3180815at2"/>
<feature type="transmembrane region" description="Helical" evidence="3">
    <location>
        <begin position="67"/>
        <end position="86"/>
    </location>
</feature>
<dbReference type="RefSeq" id="WP_077718446.1">
    <property type="nucleotide sequence ID" value="NZ_CP019699.1"/>
</dbReference>
<comment type="similarity">
    <text evidence="2">Belongs to the EamA transporter family.</text>
</comment>
<evidence type="ECO:0000256" key="1">
    <source>
        <dbReference type="ARBA" id="ARBA00004127"/>
    </source>
</evidence>
<feature type="domain" description="EamA" evidence="4">
    <location>
        <begin position="152"/>
        <end position="283"/>
    </location>
</feature>
<dbReference type="EMBL" id="CP019699">
    <property type="protein sequence ID" value="AQS54626.1"/>
    <property type="molecule type" value="Genomic_DNA"/>
</dbReference>
<feature type="transmembrane region" description="Helical" evidence="3">
    <location>
        <begin position="216"/>
        <end position="236"/>
    </location>
</feature>
<name>A0A1U9K3L9_9BACL</name>
<keyword evidence="6" id="KW-1185">Reference proteome</keyword>
<feature type="transmembrane region" description="Helical" evidence="3">
    <location>
        <begin position="243"/>
        <end position="263"/>
    </location>
</feature>
<keyword evidence="3" id="KW-0472">Membrane</keyword>
<keyword evidence="3" id="KW-1133">Transmembrane helix</keyword>
<dbReference type="InterPro" id="IPR037185">
    <property type="entry name" value="EmrE-like"/>
</dbReference>
<evidence type="ECO:0000256" key="2">
    <source>
        <dbReference type="ARBA" id="ARBA00007362"/>
    </source>
</evidence>
<gene>
    <name evidence="5" type="ORF">B0W44_01335</name>
</gene>